<protein>
    <submittedName>
        <fullName evidence="2">Uncharacterized protein</fullName>
    </submittedName>
</protein>
<name>A0A2P6N3S3_9EUKA</name>
<sequence>MLTNQWISLCQWSNSLLPVVEHVFVALCLLQDLLSGSANQDRVIVIVPDRSLFTKPRASTTGLGFVSSLLHQLPEILLKPSSKVLGPYLARSFYEDHFATFHRTFNLTLGLSFFELSAESCSINLTLPQLVCIVSLSIPATSKPSIRLYLMATSNETLADQITDAITAANPADKKVLHGAVDQALKDAARSTLREWAAAGDITTKFDEIRAYKSPNAPAGKSTSFYSLYSRRAISRASMGLYGPLTL</sequence>
<dbReference type="EMBL" id="MDYQ01000216">
    <property type="protein sequence ID" value="PRP78582.1"/>
    <property type="molecule type" value="Genomic_DNA"/>
</dbReference>
<keyword evidence="3" id="KW-1185">Reference proteome</keyword>
<gene>
    <name evidence="2" type="ORF">PROFUN_13415</name>
</gene>
<organism evidence="2 3">
    <name type="scientific">Planoprotostelium fungivorum</name>
    <dbReference type="NCBI Taxonomy" id="1890364"/>
    <lineage>
        <taxon>Eukaryota</taxon>
        <taxon>Amoebozoa</taxon>
        <taxon>Evosea</taxon>
        <taxon>Variosea</taxon>
        <taxon>Cavosteliida</taxon>
        <taxon>Cavosteliaceae</taxon>
        <taxon>Planoprotostelium</taxon>
    </lineage>
</organism>
<dbReference type="InParanoid" id="A0A2P6N3S3"/>
<evidence type="ECO:0000313" key="3">
    <source>
        <dbReference type="Proteomes" id="UP000241769"/>
    </source>
</evidence>
<keyword evidence="1" id="KW-0732">Signal</keyword>
<feature type="signal peptide" evidence="1">
    <location>
        <begin position="1"/>
        <end position="22"/>
    </location>
</feature>
<comment type="caution">
    <text evidence="2">The sequence shown here is derived from an EMBL/GenBank/DDBJ whole genome shotgun (WGS) entry which is preliminary data.</text>
</comment>
<evidence type="ECO:0000256" key="1">
    <source>
        <dbReference type="SAM" id="SignalP"/>
    </source>
</evidence>
<reference evidence="2 3" key="1">
    <citation type="journal article" date="2018" name="Genome Biol. Evol.">
        <title>Multiple Roots of Fruiting Body Formation in Amoebozoa.</title>
        <authorList>
            <person name="Hillmann F."/>
            <person name="Forbes G."/>
            <person name="Novohradska S."/>
            <person name="Ferling I."/>
            <person name="Riege K."/>
            <person name="Groth M."/>
            <person name="Westermann M."/>
            <person name="Marz M."/>
            <person name="Spaller T."/>
            <person name="Winckler T."/>
            <person name="Schaap P."/>
            <person name="Glockner G."/>
        </authorList>
    </citation>
    <scope>NUCLEOTIDE SEQUENCE [LARGE SCALE GENOMIC DNA]</scope>
    <source>
        <strain evidence="2 3">Jena</strain>
    </source>
</reference>
<dbReference type="AlphaFoldDB" id="A0A2P6N3S3"/>
<proteinExistence type="predicted"/>
<evidence type="ECO:0000313" key="2">
    <source>
        <dbReference type="EMBL" id="PRP78582.1"/>
    </source>
</evidence>
<accession>A0A2P6N3S3</accession>
<feature type="chain" id="PRO_5015171899" evidence="1">
    <location>
        <begin position="23"/>
        <end position="247"/>
    </location>
</feature>
<dbReference type="Proteomes" id="UP000241769">
    <property type="component" value="Unassembled WGS sequence"/>
</dbReference>